<dbReference type="Gene3D" id="3.30.420.40">
    <property type="match status" value="2"/>
</dbReference>
<dbReference type="PANTHER" id="PTHR18964:SF149">
    <property type="entry name" value="BIFUNCTIONAL UDP-N-ACETYLGLUCOSAMINE 2-EPIMERASE_N-ACETYLMANNOSAMINE KINASE"/>
    <property type="match status" value="1"/>
</dbReference>
<reference evidence="3" key="1">
    <citation type="journal article" date="2019" name="Int. J. Syst. Evol. Microbiol.">
        <title>The Global Catalogue of Microorganisms (GCM) 10K type strain sequencing project: providing services to taxonomists for standard genome sequencing and annotation.</title>
        <authorList>
            <consortium name="The Broad Institute Genomics Platform"/>
            <consortium name="The Broad Institute Genome Sequencing Center for Infectious Disease"/>
            <person name="Wu L."/>
            <person name="Ma J."/>
        </authorList>
    </citation>
    <scope>NUCLEOTIDE SEQUENCE [LARGE SCALE GENOMIC DNA]</scope>
    <source>
        <strain evidence="3">KACC 11904</strain>
    </source>
</reference>
<accession>A0ABW0KER0</accession>
<comment type="caution">
    <text evidence="2">The sequence shown here is derived from an EMBL/GenBank/DDBJ whole genome shotgun (WGS) entry which is preliminary data.</text>
</comment>
<name>A0ABW0KER0_9BACL</name>
<keyword evidence="3" id="KW-1185">Reference proteome</keyword>
<dbReference type="RefSeq" id="WP_270881453.1">
    <property type="nucleotide sequence ID" value="NZ_JAQFVF010000050.1"/>
</dbReference>
<dbReference type="SUPFAM" id="SSF53067">
    <property type="entry name" value="Actin-like ATPase domain"/>
    <property type="match status" value="1"/>
</dbReference>
<dbReference type="Pfam" id="PF00480">
    <property type="entry name" value="ROK"/>
    <property type="match status" value="1"/>
</dbReference>
<dbReference type="InterPro" id="IPR043129">
    <property type="entry name" value="ATPase_NBD"/>
</dbReference>
<evidence type="ECO:0000256" key="1">
    <source>
        <dbReference type="ARBA" id="ARBA00006479"/>
    </source>
</evidence>
<dbReference type="InterPro" id="IPR000600">
    <property type="entry name" value="ROK"/>
</dbReference>
<proteinExistence type="inferred from homology"/>
<comment type="similarity">
    <text evidence="1">Belongs to the ROK (NagC/XylR) family.</text>
</comment>
<gene>
    <name evidence="2" type="ORF">ACFPOG_25470</name>
</gene>
<evidence type="ECO:0000313" key="2">
    <source>
        <dbReference type="EMBL" id="MFC5451557.1"/>
    </source>
</evidence>
<protein>
    <submittedName>
        <fullName evidence="2">ROK family protein</fullName>
    </submittedName>
</protein>
<dbReference type="Proteomes" id="UP001596044">
    <property type="component" value="Unassembled WGS sequence"/>
</dbReference>
<organism evidence="2 3">
    <name type="scientific">Paenibacillus aestuarii</name>
    <dbReference type="NCBI Taxonomy" id="516965"/>
    <lineage>
        <taxon>Bacteria</taxon>
        <taxon>Bacillati</taxon>
        <taxon>Bacillota</taxon>
        <taxon>Bacilli</taxon>
        <taxon>Bacillales</taxon>
        <taxon>Paenibacillaceae</taxon>
        <taxon>Paenibacillus</taxon>
    </lineage>
</organism>
<sequence length="320" mass="33925">MRYAAGVDVGGTNIVCGVLDETGHVVSKRKYPTAPDKGANAILRGIAAMIEELRVEAGVASEDLEVIGLGIPGLVDPAAGMSRRAVNLQWEQVPVVAELRAMTGKPVYIDNDVRMYVYGEAAAGAGRGHDYVYGITIGTGLAAAFVNRGEMYHGHRFMAGEIGHVPVDGIDFACNCGRTGCLETLVSATGIARLARRKLEQGQSSLLRAWFPDATAIRASDVSQACLQGDALAKEVLDRTGRALGEALAWVVPILSPDAIVIGGGGALAGDLLFEPMKQELDRRLLQDYRGHFVVKSAELNDNAGIIGSALYALHRNKSE</sequence>
<dbReference type="EMBL" id="JBHSMJ010000037">
    <property type="protein sequence ID" value="MFC5451557.1"/>
    <property type="molecule type" value="Genomic_DNA"/>
</dbReference>
<evidence type="ECO:0000313" key="3">
    <source>
        <dbReference type="Proteomes" id="UP001596044"/>
    </source>
</evidence>
<dbReference type="PANTHER" id="PTHR18964">
    <property type="entry name" value="ROK (REPRESSOR, ORF, KINASE) FAMILY"/>
    <property type="match status" value="1"/>
</dbReference>